<dbReference type="InterPro" id="IPR000719">
    <property type="entry name" value="Prot_kinase_dom"/>
</dbReference>
<dbReference type="AlphaFoldDB" id="A0A8I6WXT8"/>
<dbReference type="PROSITE" id="PS00107">
    <property type="entry name" value="PROTEIN_KINASE_ATP"/>
    <property type="match status" value="1"/>
</dbReference>
<comment type="subcellular location">
    <subcellularLocation>
        <location evidence="1">Membrane</location>
        <topology evidence="1">Multi-pass membrane protein</topology>
    </subcellularLocation>
</comment>
<dbReference type="Gene3D" id="2.60.40.150">
    <property type="entry name" value="C2 domain"/>
    <property type="match status" value="1"/>
</dbReference>
<evidence type="ECO:0000256" key="5">
    <source>
        <dbReference type="ARBA" id="ARBA00022741"/>
    </source>
</evidence>
<keyword evidence="6" id="KW-0418">Kinase</keyword>
<evidence type="ECO:0000256" key="11">
    <source>
        <dbReference type="SAM" id="Phobius"/>
    </source>
</evidence>
<proteinExistence type="predicted"/>
<dbReference type="InterPro" id="IPR017441">
    <property type="entry name" value="Protein_kinase_ATP_BS"/>
</dbReference>
<dbReference type="PANTHER" id="PTHR31425">
    <property type="entry name" value="PHOSPHORIBOSYLANTHRANILATE TRANSFERASE ISOFORM 1"/>
    <property type="match status" value="1"/>
</dbReference>
<evidence type="ECO:0000256" key="6">
    <source>
        <dbReference type="ARBA" id="ARBA00022777"/>
    </source>
</evidence>
<keyword evidence="2" id="KW-0808">Transferase</keyword>
<keyword evidence="8 11" id="KW-1133">Transmembrane helix</keyword>
<dbReference type="SMART" id="SM00239">
    <property type="entry name" value="C2"/>
    <property type="match status" value="1"/>
</dbReference>
<organism evidence="14 15">
    <name type="scientific">Hordeum vulgare subsp. vulgare</name>
    <name type="common">Domesticated barley</name>
    <dbReference type="NCBI Taxonomy" id="112509"/>
    <lineage>
        <taxon>Eukaryota</taxon>
        <taxon>Viridiplantae</taxon>
        <taxon>Streptophyta</taxon>
        <taxon>Embryophyta</taxon>
        <taxon>Tracheophyta</taxon>
        <taxon>Spermatophyta</taxon>
        <taxon>Magnoliopsida</taxon>
        <taxon>Liliopsida</taxon>
        <taxon>Poales</taxon>
        <taxon>Poaceae</taxon>
        <taxon>BOP clade</taxon>
        <taxon>Pooideae</taxon>
        <taxon>Triticodae</taxon>
        <taxon>Triticeae</taxon>
        <taxon>Hordeinae</taxon>
        <taxon>Hordeum</taxon>
    </lineage>
</organism>
<evidence type="ECO:0000259" key="12">
    <source>
        <dbReference type="PROSITE" id="PS50004"/>
    </source>
</evidence>
<dbReference type="SMART" id="SM00220">
    <property type="entry name" value="S_TKc"/>
    <property type="match status" value="1"/>
</dbReference>
<dbReference type="InterPro" id="IPR035892">
    <property type="entry name" value="C2_domain_sf"/>
</dbReference>
<evidence type="ECO:0000256" key="1">
    <source>
        <dbReference type="ARBA" id="ARBA00004141"/>
    </source>
</evidence>
<dbReference type="Pfam" id="PF08372">
    <property type="entry name" value="PRT_C"/>
    <property type="match status" value="2"/>
</dbReference>
<dbReference type="GO" id="GO:0005524">
    <property type="term" value="F:ATP binding"/>
    <property type="evidence" value="ECO:0007669"/>
    <property type="project" value="UniProtKB-UniRule"/>
</dbReference>
<evidence type="ECO:0000256" key="2">
    <source>
        <dbReference type="ARBA" id="ARBA00022679"/>
    </source>
</evidence>
<keyword evidence="3 11" id="KW-0812">Transmembrane</keyword>
<feature type="transmembrane region" description="Helical" evidence="11">
    <location>
        <begin position="560"/>
        <end position="577"/>
    </location>
</feature>
<keyword evidence="7 10" id="KW-0067">ATP-binding</keyword>
<dbReference type="Gene3D" id="1.10.510.10">
    <property type="entry name" value="Transferase(Phosphotransferase) domain 1"/>
    <property type="match status" value="1"/>
</dbReference>
<feature type="domain" description="Protein kinase" evidence="13">
    <location>
        <begin position="38"/>
        <end position="305"/>
    </location>
</feature>
<dbReference type="Gene3D" id="3.30.200.20">
    <property type="entry name" value="Phosphorylase Kinase, domain 1"/>
    <property type="match status" value="1"/>
</dbReference>
<dbReference type="SMR" id="A0A8I6WXT8"/>
<feature type="transmembrane region" description="Helical" evidence="11">
    <location>
        <begin position="685"/>
        <end position="715"/>
    </location>
</feature>
<accession>A0A8I6WXT8</accession>
<keyword evidence="5 10" id="KW-0547">Nucleotide-binding</keyword>
<keyword evidence="15" id="KW-1185">Reference proteome</keyword>
<evidence type="ECO:0000256" key="4">
    <source>
        <dbReference type="ARBA" id="ARBA00022737"/>
    </source>
</evidence>
<dbReference type="Pfam" id="PF00168">
    <property type="entry name" value="C2"/>
    <property type="match status" value="1"/>
</dbReference>
<dbReference type="SUPFAM" id="SSF49562">
    <property type="entry name" value="C2 domain (Calcium/lipid-binding domain, CaLB)"/>
    <property type="match status" value="1"/>
</dbReference>
<dbReference type="GO" id="GO:0016020">
    <property type="term" value="C:membrane"/>
    <property type="evidence" value="ECO:0007669"/>
    <property type="project" value="UniProtKB-SubCell"/>
</dbReference>
<feature type="binding site" evidence="10">
    <location>
        <position position="65"/>
    </location>
    <ligand>
        <name>ATP</name>
        <dbReference type="ChEBI" id="CHEBI:30616"/>
    </ligand>
</feature>
<evidence type="ECO:0000256" key="8">
    <source>
        <dbReference type="ARBA" id="ARBA00022989"/>
    </source>
</evidence>
<evidence type="ECO:0008006" key="16">
    <source>
        <dbReference type="Google" id="ProtNLM"/>
    </source>
</evidence>
<evidence type="ECO:0000256" key="10">
    <source>
        <dbReference type="PROSITE-ProRule" id="PRU10141"/>
    </source>
</evidence>
<evidence type="ECO:0000259" key="13">
    <source>
        <dbReference type="PROSITE" id="PS50011"/>
    </source>
</evidence>
<evidence type="ECO:0000256" key="7">
    <source>
        <dbReference type="ARBA" id="ARBA00022840"/>
    </source>
</evidence>
<dbReference type="EnsemblPlants" id="HORVU.MOREX.r3.2HG0217280.1">
    <property type="protein sequence ID" value="HORVU.MOREX.r3.2HG0217280.1"/>
    <property type="gene ID" value="HORVU.MOREX.r3.2HG0217280"/>
</dbReference>
<dbReference type="SUPFAM" id="SSF56112">
    <property type="entry name" value="Protein kinase-like (PK-like)"/>
    <property type="match status" value="1"/>
</dbReference>
<dbReference type="FunFam" id="1.10.510.10:FF:000870">
    <property type="entry name" value="OSJNBa0016N04.16-like protein"/>
    <property type="match status" value="1"/>
</dbReference>
<dbReference type="InterPro" id="IPR011009">
    <property type="entry name" value="Kinase-like_dom_sf"/>
</dbReference>
<evidence type="ECO:0000313" key="14">
    <source>
        <dbReference type="EnsemblPlants" id="HORVU.MOREX.r3.2HG0217280.1"/>
    </source>
</evidence>
<dbReference type="PROSITE" id="PS00108">
    <property type="entry name" value="PROTEIN_KINASE_ST"/>
    <property type="match status" value="1"/>
</dbReference>
<dbReference type="InterPro" id="IPR000008">
    <property type="entry name" value="C2_dom"/>
</dbReference>
<name>A0A8I6WXT8_HORVV</name>
<dbReference type="PROSITE" id="PS50011">
    <property type="entry name" value="PROTEIN_KINASE_DOM"/>
    <property type="match status" value="1"/>
</dbReference>
<dbReference type="Pfam" id="PF00069">
    <property type="entry name" value="Pkinase"/>
    <property type="match status" value="1"/>
</dbReference>
<dbReference type="PANTHER" id="PTHR31425:SF27">
    <property type="entry name" value="OS04G0691800 PROTEIN"/>
    <property type="match status" value="1"/>
</dbReference>
<dbReference type="GO" id="GO:0004672">
    <property type="term" value="F:protein kinase activity"/>
    <property type="evidence" value="ECO:0007669"/>
    <property type="project" value="InterPro"/>
</dbReference>
<evidence type="ECO:0000256" key="3">
    <source>
        <dbReference type="ARBA" id="ARBA00022692"/>
    </source>
</evidence>
<dbReference type="InterPro" id="IPR008271">
    <property type="entry name" value="Ser/Thr_kinase_AS"/>
</dbReference>
<dbReference type="InterPro" id="IPR013583">
    <property type="entry name" value="MCTP_C"/>
</dbReference>
<dbReference type="InterPro" id="IPR047259">
    <property type="entry name" value="QUIRKY-like"/>
</dbReference>
<dbReference type="PROSITE" id="PS50004">
    <property type="entry name" value="C2"/>
    <property type="match status" value="1"/>
</dbReference>
<evidence type="ECO:0000313" key="15">
    <source>
        <dbReference type="Proteomes" id="UP000011116"/>
    </source>
</evidence>
<protein>
    <recommendedName>
        <fullName evidence="16">Protein kinase domain-containing protein</fullName>
    </recommendedName>
</protein>
<reference evidence="14" key="3">
    <citation type="submission" date="2022-01" db="UniProtKB">
        <authorList>
            <consortium name="EnsemblPlants"/>
        </authorList>
    </citation>
    <scope>IDENTIFICATION</scope>
    <source>
        <strain evidence="14">subsp. vulgare</strain>
    </source>
</reference>
<feature type="domain" description="C2" evidence="12">
    <location>
        <begin position="300"/>
        <end position="412"/>
    </location>
</feature>
<reference evidence="14" key="2">
    <citation type="submission" date="2020-10" db="EMBL/GenBank/DDBJ databases">
        <authorList>
            <person name="Scholz U."/>
            <person name="Mascher M."/>
            <person name="Fiebig A."/>
        </authorList>
    </citation>
    <scope>NUCLEOTIDE SEQUENCE [LARGE SCALE GENOMIC DNA]</scope>
    <source>
        <strain evidence="14">cv. Morex</strain>
    </source>
</reference>
<evidence type="ECO:0000256" key="9">
    <source>
        <dbReference type="ARBA" id="ARBA00023136"/>
    </source>
</evidence>
<sequence>MDHKATTALRDLEHILVEETAEPKALPLSLLEDITGHFSDDMEIGRGGFAVVYQGKVADKKVAVKRLSKAYMHEKEFDQEIQCLIRAKHKNVVRFLGYCDDRQRNMERCDKKLLMADVHQRLMCFEYMPKGSLDNYINTHLEWETCYKIIKGICEGLQYLHDNRIIHLDLKPANILLDNDMVPKITDFGLSRCLDENQSQVLTKTVSGTTGYLAPERFQGSGIKPSGDLYSLGIIIMEILTGQKAHQTIEDVFESWTDRLERSQQDTVYGQIRVCYEIASNCTQYHPKDRPASAQAIIDRLHEMERIQKLRESAIIGILEVEILGTRDLAAGMESPYVVAKYGKRWVRSCTLLDTTAPQWNEQWSWDVFDVNTVITVAVFNDSHGDANDQRIGKVRVRLATLETERMYTQCYPLMALSPCGLMQTGELQLAVRFTCKSWAKMLAMYGKPLLPKMHHTNPISMLQQDYLQFHAMGMVASRLARAHPPLRREVVEYVLEVDSSNMFSLRRSKANFNRITLLFSGGGAVAVGKWFDGICKWKNPVTTILVHVVFLKLVCYPQLILPIVFLCMIIIGAWNYSRRPRGPPHIDTMLSRVDPNELDEELDGLQPPSYIDTMLRWYKDVSYPDELDEEFDKFPTSRPPDIVRMRYDRLRSVAGRVQTVVGDLAMQGERAQSLLSWRDPRATAIFITLLPVLAAVLYLTPFRVLAMVMLLYFLRPPWFRGRTNLLLNLYSRLPSRDDCML</sequence>
<keyword evidence="4" id="KW-0677">Repeat</keyword>
<dbReference type="Proteomes" id="UP000011116">
    <property type="component" value="Chromosome 2H"/>
</dbReference>
<keyword evidence="9 11" id="KW-0472">Membrane</keyword>
<reference evidence="15" key="1">
    <citation type="journal article" date="2012" name="Nature">
        <title>A physical, genetic and functional sequence assembly of the barley genome.</title>
        <authorList>
            <consortium name="The International Barley Genome Sequencing Consortium"/>
            <person name="Mayer K.F."/>
            <person name="Waugh R."/>
            <person name="Brown J.W."/>
            <person name="Schulman A."/>
            <person name="Langridge P."/>
            <person name="Platzer M."/>
            <person name="Fincher G.B."/>
            <person name="Muehlbauer G.J."/>
            <person name="Sato K."/>
            <person name="Close T.J."/>
            <person name="Wise R.P."/>
            <person name="Stein N."/>
        </authorList>
    </citation>
    <scope>NUCLEOTIDE SEQUENCE [LARGE SCALE GENOMIC DNA]</scope>
    <source>
        <strain evidence="15">cv. Morex</strain>
    </source>
</reference>
<dbReference type="Gramene" id="HORVU.MOREX.r3.2HG0217280.1">
    <property type="protein sequence ID" value="HORVU.MOREX.r3.2HG0217280.1"/>
    <property type="gene ID" value="HORVU.MOREX.r3.2HG0217280"/>
</dbReference>